<reference evidence="3 4" key="1">
    <citation type="submission" date="2019-01" db="EMBL/GenBank/DDBJ databases">
        <title>Sinorhodobacter populi sp. nov. isolated from the symptomatic bark tissue of Populus euramericana canker.</title>
        <authorList>
            <person name="Xu G."/>
        </authorList>
    </citation>
    <scope>NUCLEOTIDE SEQUENCE [LARGE SCALE GENOMIC DNA]</scope>
    <source>
        <strain evidence="2 3">07D10-4-3</strain>
        <strain evidence="1 4">SK2B-1</strain>
    </source>
</reference>
<dbReference type="EMBL" id="SAUZ01000020">
    <property type="protein sequence ID" value="RWR18287.1"/>
    <property type="molecule type" value="Genomic_DNA"/>
</dbReference>
<evidence type="ECO:0000313" key="4">
    <source>
        <dbReference type="Proteomes" id="UP000284476"/>
    </source>
</evidence>
<dbReference type="InterPro" id="IPR002495">
    <property type="entry name" value="Glyco_trans_8"/>
</dbReference>
<evidence type="ECO:0000313" key="1">
    <source>
        <dbReference type="EMBL" id="RWR18287.1"/>
    </source>
</evidence>
<dbReference type="Proteomes" id="UP000284451">
    <property type="component" value="Unassembled WGS sequence"/>
</dbReference>
<organism evidence="1 4">
    <name type="scientific">Paenirhodobacter populi</name>
    <dbReference type="NCBI Taxonomy" id="2306993"/>
    <lineage>
        <taxon>Bacteria</taxon>
        <taxon>Pseudomonadati</taxon>
        <taxon>Pseudomonadota</taxon>
        <taxon>Alphaproteobacteria</taxon>
        <taxon>Rhodobacterales</taxon>
        <taxon>Rhodobacter group</taxon>
        <taxon>Paenirhodobacter</taxon>
    </lineage>
</organism>
<dbReference type="InterPro" id="IPR029044">
    <property type="entry name" value="Nucleotide-diphossugar_trans"/>
</dbReference>
<comment type="caution">
    <text evidence="1">The sequence shown here is derived from an EMBL/GenBank/DDBJ whole genome shotgun (WGS) entry which is preliminary data.</text>
</comment>
<dbReference type="AlphaFoldDB" id="A0A443JCJ2"/>
<evidence type="ECO:0000313" key="2">
    <source>
        <dbReference type="EMBL" id="RWR26983.1"/>
    </source>
</evidence>
<accession>A0A443K2P9</accession>
<dbReference type="GO" id="GO:0016757">
    <property type="term" value="F:glycosyltransferase activity"/>
    <property type="evidence" value="ECO:0007669"/>
    <property type="project" value="InterPro"/>
</dbReference>
<evidence type="ECO:0000313" key="3">
    <source>
        <dbReference type="Proteomes" id="UP000284451"/>
    </source>
</evidence>
<dbReference type="Gene3D" id="3.90.550.10">
    <property type="entry name" value="Spore Coat Polysaccharide Biosynthesis Protein SpsA, Chain A"/>
    <property type="match status" value="1"/>
</dbReference>
<evidence type="ECO:0008006" key="5">
    <source>
        <dbReference type="Google" id="ProtNLM"/>
    </source>
</evidence>
<dbReference type="RefSeq" id="WP_128209796.1">
    <property type="nucleotide sequence ID" value="NZ_JBHRSO010000064.1"/>
</dbReference>
<accession>A0A443JCJ2</accession>
<sequence length="355" mass="41452">MNAIYLVTDDRLADVASAQALHLHRMWGVDVHLFIERKDPSIDITEVLSPGVFYHYDRLSPLLPAGLPGDKKWPNIVYLRLFVPSFLKQYDRLIYVDVDILSMRADHRIWSVPLPSGLGMVADIATLDKVPHVFKGMTRGEWFDTIGVKSGRYANSGVLLIDPKKFSEYDFGRLLLEYFRKHPTAKTFDQDFLNWLFDGQWTEISPRFNFQAHVLELGLTRSIQPIFVHLCRSQKPWWGIQEEYASPTDPYYLRAFAKNLKDAGFNPDKYCRKVPVKSVRKMKFHIYRWLSSIGVPSRRERQELRKWRELSDRFRDRFNERASTGCYADDLSGIRAQRSGEPEFNGRYVKVASDY</sequence>
<dbReference type="Proteomes" id="UP000284476">
    <property type="component" value="Unassembled WGS sequence"/>
</dbReference>
<protein>
    <recommendedName>
        <fullName evidence="5">Glycosyltransferase family 8 protein</fullName>
    </recommendedName>
</protein>
<dbReference type="Pfam" id="PF01501">
    <property type="entry name" value="Glyco_transf_8"/>
    <property type="match status" value="1"/>
</dbReference>
<proteinExistence type="predicted"/>
<reference evidence="3 4" key="2">
    <citation type="submission" date="2019-01" db="EMBL/GenBank/DDBJ databases">
        <authorList>
            <person name="Li Y."/>
        </authorList>
    </citation>
    <scope>NUCLEOTIDE SEQUENCE [LARGE SCALE GENOMIC DNA]</scope>
    <source>
        <strain evidence="2 3">07D10-4-3</strain>
        <strain evidence="1 4">SK2B-1</strain>
    </source>
</reference>
<gene>
    <name evidence="2" type="ORF">D2T29_19385</name>
    <name evidence="1" type="ORF">D2T30_16610</name>
</gene>
<name>A0A443JCJ2_9RHOB</name>
<dbReference type="EMBL" id="SAUY01000036">
    <property type="protein sequence ID" value="RWR26983.1"/>
    <property type="molecule type" value="Genomic_DNA"/>
</dbReference>
<dbReference type="SUPFAM" id="SSF53448">
    <property type="entry name" value="Nucleotide-diphospho-sugar transferases"/>
    <property type="match status" value="1"/>
</dbReference>